<accession>A0A343TIC3</accession>
<reference evidence="3" key="1">
    <citation type="submission" date="2017-11" db="EMBL/GenBank/DDBJ databases">
        <title>Phenotypic and genomic properties of facultatively anaerobic sulfur-reducing natronoarchaea from hypersaline soda lakes.</title>
        <authorList>
            <person name="Sorokin D.Y."/>
            <person name="Kublanov I.V."/>
            <person name="Roman P."/>
            <person name="Sinninghe Damste J.S."/>
            <person name="Golyshin P.N."/>
            <person name="Rojo D."/>
            <person name="Ciordia S."/>
            <person name="Mena M.D.C."/>
            <person name="Ferrer M."/>
            <person name="Messina E."/>
            <person name="Smedile F."/>
            <person name="La Spada G."/>
            <person name="La Cono V."/>
            <person name="Yakimov M.M."/>
        </authorList>
    </citation>
    <scope>NUCLEOTIDE SEQUENCE [LARGE SCALE GENOMIC DNA]</scope>
    <source>
        <strain evidence="3">AArc-Sl</strain>
    </source>
</reference>
<dbReference type="KEGG" id="hdf:AArcSl_1212"/>
<protein>
    <submittedName>
        <fullName evidence="2">Uncharacterized protein</fullName>
    </submittedName>
</protein>
<gene>
    <name evidence="2" type="ORF">AArcSl_1212</name>
</gene>
<evidence type="ECO:0000313" key="2">
    <source>
        <dbReference type="EMBL" id="AUX08845.1"/>
    </source>
</evidence>
<dbReference type="Proteomes" id="UP000263012">
    <property type="component" value="Chromosome"/>
</dbReference>
<dbReference type="AlphaFoldDB" id="A0A343TIC3"/>
<keyword evidence="1" id="KW-1133">Transmembrane helix</keyword>
<dbReference type="EMBL" id="CP025066">
    <property type="protein sequence ID" value="AUX08845.1"/>
    <property type="molecule type" value="Genomic_DNA"/>
</dbReference>
<evidence type="ECO:0000256" key="1">
    <source>
        <dbReference type="SAM" id="Phobius"/>
    </source>
</evidence>
<keyword evidence="3" id="KW-1185">Reference proteome</keyword>
<proteinExistence type="predicted"/>
<keyword evidence="1" id="KW-0812">Transmembrane</keyword>
<evidence type="ECO:0000313" key="3">
    <source>
        <dbReference type="Proteomes" id="UP000263012"/>
    </source>
</evidence>
<name>A0A343TIC3_9EURY</name>
<feature type="transmembrane region" description="Helical" evidence="1">
    <location>
        <begin position="33"/>
        <end position="52"/>
    </location>
</feature>
<keyword evidence="1" id="KW-0472">Membrane</keyword>
<organism evidence="2 3">
    <name type="scientific">Halalkaliarchaeum desulfuricum</name>
    <dbReference type="NCBI Taxonomy" id="2055893"/>
    <lineage>
        <taxon>Archaea</taxon>
        <taxon>Methanobacteriati</taxon>
        <taxon>Methanobacteriota</taxon>
        <taxon>Stenosarchaea group</taxon>
        <taxon>Halobacteria</taxon>
        <taxon>Halobacteriales</taxon>
        <taxon>Haloferacaceae</taxon>
        <taxon>Halalkaliarchaeum</taxon>
    </lineage>
</organism>
<sequence>MVVTFYLLSVMQHTSHSLQSQASTGLSNHDQRSLAGLIGYIALLVALPVMIAEPTFAGGTFFGAVMLTVLNGTDGG</sequence>